<keyword evidence="2" id="KW-1185">Reference proteome</keyword>
<dbReference type="Proteomes" id="UP000184363">
    <property type="component" value="Unassembled WGS sequence"/>
</dbReference>
<name>A0A1M6TPT0_PSETH</name>
<dbReference type="GO" id="GO:0019441">
    <property type="term" value="P:L-tryptophan catabolic process to kynurenine"/>
    <property type="evidence" value="ECO:0007669"/>
    <property type="project" value="InterPro"/>
</dbReference>
<dbReference type="RefSeq" id="WP_073457271.1">
    <property type="nucleotide sequence ID" value="NZ_CALGVN010000008.1"/>
</dbReference>
<dbReference type="SUPFAM" id="SSF102198">
    <property type="entry name" value="Putative cyclase"/>
    <property type="match status" value="1"/>
</dbReference>
<dbReference type="EMBL" id="FRAP01000008">
    <property type="protein sequence ID" value="SHK58992.1"/>
    <property type="molecule type" value="Genomic_DNA"/>
</dbReference>
<evidence type="ECO:0000313" key="1">
    <source>
        <dbReference type="EMBL" id="SHK58992.1"/>
    </source>
</evidence>
<dbReference type="STRING" id="1848.SAMN05443637_108174"/>
<dbReference type="PANTHER" id="PTHR34861:SF10">
    <property type="entry name" value="CYCLASE"/>
    <property type="match status" value="1"/>
</dbReference>
<gene>
    <name evidence="1" type="ORF">SAMN05443637_108174</name>
</gene>
<reference evidence="1 2" key="1">
    <citation type="submission" date="2016-11" db="EMBL/GenBank/DDBJ databases">
        <authorList>
            <person name="Jaros S."/>
            <person name="Januszkiewicz K."/>
            <person name="Wedrychowicz H."/>
        </authorList>
    </citation>
    <scope>NUCLEOTIDE SEQUENCE [LARGE SCALE GENOMIC DNA]</scope>
    <source>
        <strain evidence="1 2">DSM 43832</strain>
    </source>
</reference>
<dbReference type="Pfam" id="PF04199">
    <property type="entry name" value="Cyclase"/>
    <property type="match status" value="1"/>
</dbReference>
<dbReference type="InterPro" id="IPR007325">
    <property type="entry name" value="KFase/CYL"/>
</dbReference>
<evidence type="ECO:0000313" key="2">
    <source>
        <dbReference type="Proteomes" id="UP000184363"/>
    </source>
</evidence>
<dbReference type="AlphaFoldDB" id="A0A1M6TPT0"/>
<protein>
    <submittedName>
        <fullName evidence="1">Kynurenine formamidase</fullName>
    </submittedName>
</protein>
<dbReference type="Gene3D" id="3.50.30.50">
    <property type="entry name" value="Putative cyclase"/>
    <property type="match status" value="1"/>
</dbReference>
<organism evidence="1 2">
    <name type="scientific">Pseudonocardia thermophila</name>
    <dbReference type="NCBI Taxonomy" id="1848"/>
    <lineage>
        <taxon>Bacteria</taxon>
        <taxon>Bacillati</taxon>
        <taxon>Actinomycetota</taxon>
        <taxon>Actinomycetes</taxon>
        <taxon>Pseudonocardiales</taxon>
        <taxon>Pseudonocardiaceae</taxon>
        <taxon>Pseudonocardia</taxon>
    </lineage>
</organism>
<proteinExistence type="predicted"/>
<dbReference type="InterPro" id="IPR037175">
    <property type="entry name" value="KFase_sf"/>
</dbReference>
<dbReference type="PANTHER" id="PTHR34861">
    <property type="match status" value="1"/>
</dbReference>
<accession>A0A1M6TPT0</accession>
<dbReference type="GO" id="GO:0004061">
    <property type="term" value="F:arylformamidase activity"/>
    <property type="evidence" value="ECO:0007669"/>
    <property type="project" value="InterPro"/>
</dbReference>
<sequence>MTTVNPDVERASTGRAYRGQDLIEDYIRRFSNWGRWGEDDQLGTLNFVGPEEIQAAAALVRQGKVISMALPYDGFGPQTGGFRANPLNMMTATGTDHVQGHQDPLPGKWGPAHGFGFADDVVVMPNQAGTQWDGLSHIFFEGKMYNGADASLVTAKGAKRCGIETLKNQLVMRGVLLDVARYKGVDALEPGYAIGPDDLDGTAEAQGVQIRRGDCIIIRTGMLGERRGRWGDYAGGDAPGMSLFSAPWLYEHEIAAMAADTWGLEVRPNQVELFQPLHVIALVHMGMPFGEVWDLEAIAADCAADGVYEFLLSATALPITGACGTPLNPVAIK</sequence>
<dbReference type="OrthoDB" id="7067800at2"/>